<keyword evidence="3" id="KW-1185">Reference proteome</keyword>
<name>A0AAV6Q7N4_SOLSE</name>
<comment type="caution">
    <text evidence="2">The sequence shown here is derived from an EMBL/GenBank/DDBJ whole genome shotgun (WGS) entry which is preliminary data.</text>
</comment>
<proteinExistence type="predicted"/>
<dbReference type="PANTHER" id="PTHR47027:SF24">
    <property type="entry name" value="RIBONUCLEASE H"/>
    <property type="match status" value="1"/>
</dbReference>
<dbReference type="Pfam" id="PF00078">
    <property type="entry name" value="RVT_1"/>
    <property type="match status" value="1"/>
</dbReference>
<organism evidence="2 3">
    <name type="scientific">Solea senegalensis</name>
    <name type="common">Senegalese sole</name>
    <dbReference type="NCBI Taxonomy" id="28829"/>
    <lineage>
        <taxon>Eukaryota</taxon>
        <taxon>Metazoa</taxon>
        <taxon>Chordata</taxon>
        <taxon>Craniata</taxon>
        <taxon>Vertebrata</taxon>
        <taxon>Euteleostomi</taxon>
        <taxon>Actinopterygii</taxon>
        <taxon>Neopterygii</taxon>
        <taxon>Teleostei</taxon>
        <taxon>Neoteleostei</taxon>
        <taxon>Acanthomorphata</taxon>
        <taxon>Carangaria</taxon>
        <taxon>Pleuronectiformes</taxon>
        <taxon>Pleuronectoidei</taxon>
        <taxon>Soleidae</taxon>
        <taxon>Solea</taxon>
    </lineage>
</organism>
<accession>A0AAV6Q7N4</accession>
<evidence type="ECO:0000259" key="1">
    <source>
        <dbReference type="Pfam" id="PF00078"/>
    </source>
</evidence>
<gene>
    <name evidence="2" type="ORF">JOB18_047994</name>
</gene>
<evidence type="ECO:0000313" key="2">
    <source>
        <dbReference type="EMBL" id="KAG7483410.1"/>
    </source>
</evidence>
<dbReference type="EMBL" id="JAGKHQ010000019">
    <property type="protein sequence ID" value="KAG7483410.1"/>
    <property type="molecule type" value="Genomic_DNA"/>
</dbReference>
<dbReference type="PANTHER" id="PTHR47027">
    <property type="entry name" value="REVERSE TRANSCRIPTASE DOMAIN-CONTAINING PROTEIN"/>
    <property type="match status" value="1"/>
</dbReference>
<sequence>MTVIVAYAPTDVSDEDVKDAFFDQLHQLFATTLPHNMTSSSPMPMPQLCPQRPQYRHRFQLLHPPHLRCLFEARLRGDLSEYLRLNRKHSVAIAEDRETFWQAEAKDLESAASNNNMSCVFSLLRKTRNGPRIKTAMVKDYDGNLMTTEANCARLFTRILLTRALPAIRSSRRPQQAGFMPNRSTTDHISAVRLLTEKTYEFCKDRHLYIAFIDLRSAFDTVCHTSLWRILHALGAPPKIIVLFKLLYSNAQRLGFVSGSPECPSAATT</sequence>
<feature type="domain" description="Reverse transcriptase" evidence="1">
    <location>
        <begin position="160"/>
        <end position="247"/>
    </location>
</feature>
<protein>
    <recommendedName>
        <fullName evidence="1">Reverse transcriptase domain-containing protein</fullName>
    </recommendedName>
</protein>
<dbReference type="InterPro" id="IPR000477">
    <property type="entry name" value="RT_dom"/>
</dbReference>
<dbReference type="AlphaFoldDB" id="A0AAV6Q7N4"/>
<reference evidence="2 3" key="1">
    <citation type="journal article" date="2021" name="Sci. Rep.">
        <title>Chromosome anchoring in Senegalese sole (Solea senegalensis) reveals sex-associated markers and genome rearrangements in flatfish.</title>
        <authorList>
            <person name="Guerrero-Cozar I."/>
            <person name="Gomez-Garrido J."/>
            <person name="Berbel C."/>
            <person name="Martinez-Blanch J.F."/>
            <person name="Alioto T."/>
            <person name="Claros M.G."/>
            <person name="Gagnaire P.A."/>
            <person name="Manchado M."/>
        </authorList>
    </citation>
    <scope>NUCLEOTIDE SEQUENCE [LARGE SCALE GENOMIC DNA]</scope>
    <source>
        <strain evidence="2">Sse05_10M</strain>
    </source>
</reference>
<evidence type="ECO:0000313" key="3">
    <source>
        <dbReference type="Proteomes" id="UP000693946"/>
    </source>
</evidence>
<dbReference type="Proteomes" id="UP000693946">
    <property type="component" value="Linkage Group LG7"/>
</dbReference>